<dbReference type="Gene3D" id="3.30.2350.20">
    <property type="entry name" value="TruD, catalytic domain"/>
    <property type="match status" value="1"/>
</dbReference>
<protein>
    <submittedName>
        <fullName evidence="5">tRNA pseudouridine13 synthase</fullName>
    </submittedName>
</protein>
<dbReference type="InterPro" id="IPR043165">
    <property type="entry name" value="TruD_insert_sf"/>
</dbReference>
<dbReference type="PANTHER" id="PTHR47811">
    <property type="entry name" value="TRNA PSEUDOURIDINE SYNTHASE D"/>
    <property type="match status" value="1"/>
</dbReference>
<keyword evidence="6" id="KW-1185">Reference proteome</keyword>
<dbReference type="Pfam" id="PF01142">
    <property type="entry name" value="TruD"/>
    <property type="match status" value="2"/>
</dbReference>
<dbReference type="InterPro" id="IPR011760">
    <property type="entry name" value="PsdUridine_synth_TruD_insert"/>
</dbReference>
<dbReference type="InterPro" id="IPR020119">
    <property type="entry name" value="PsdUridine_synth_TruD_CS"/>
</dbReference>
<sequence length="291" mass="34385">MLFLWKREKPEDFIVREISDIPLEENGGFYIYLLAKRGISTKELAKELKFSYAGLKDAFALTFQKVCFDAYQGDFVRKGLEGGKWFILKFLGKAKRKLKIGQLKGNKFAVNVSGFPYELKTSFINYYDVQRIANNHDRGKRVILAVLEGKKKRLKWLENFLVDAYLSYLWNKSLELCLKELTDGIYIEEKGEKFFIPSQIDEEKLPKFWTILGYKKKLLHSQPYYEKVLKEEGFELEEFISILRLMKIKGDYRMTYVRVRELKEVAGRIFFFLPKGAYGTMYLKHIQAEMR</sequence>
<dbReference type="RefSeq" id="WP_283400577.1">
    <property type="nucleotide sequence ID" value="NZ_FXUB01000003.1"/>
</dbReference>
<comment type="caution">
    <text evidence="5">The sequence shown here is derived from an EMBL/GenBank/DDBJ whole genome shotgun (WGS) entry which is preliminary data.</text>
</comment>
<dbReference type="InterPro" id="IPR020103">
    <property type="entry name" value="PsdUridine_synth_cat_dom_sf"/>
</dbReference>
<comment type="similarity">
    <text evidence="1">Belongs to the pseudouridine synthase TruD family.</text>
</comment>
<evidence type="ECO:0000256" key="3">
    <source>
        <dbReference type="ARBA" id="ARBA00023235"/>
    </source>
</evidence>
<organism evidence="5 6">
    <name type="scientific">Desulfurobacterium pacificum</name>
    <dbReference type="NCBI Taxonomy" id="240166"/>
    <lineage>
        <taxon>Bacteria</taxon>
        <taxon>Pseudomonadati</taxon>
        <taxon>Aquificota</taxon>
        <taxon>Aquificia</taxon>
        <taxon>Desulfurobacteriales</taxon>
        <taxon>Desulfurobacteriaceae</taxon>
        <taxon>Desulfurobacterium</taxon>
    </lineage>
</organism>
<keyword evidence="2" id="KW-0819">tRNA processing</keyword>
<evidence type="ECO:0000313" key="5">
    <source>
        <dbReference type="EMBL" id="SMP13419.1"/>
    </source>
</evidence>
<proteinExistence type="inferred from homology"/>
<gene>
    <name evidence="5" type="ORF">SAMN06265339_1115</name>
</gene>
<dbReference type="EMBL" id="FXUB01000003">
    <property type="protein sequence ID" value="SMP13419.1"/>
    <property type="molecule type" value="Genomic_DNA"/>
</dbReference>
<dbReference type="InterPro" id="IPR042214">
    <property type="entry name" value="TruD_catalytic"/>
</dbReference>
<dbReference type="SUPFAM" id="SSF55120">
    <property type="entry name" value="Pseudouridine synthase"/>
    <property type="match status" value="1"/>
</dbReference>
<evidence type="ECO:0000256" key="2">
    <source>
        <dbReference type="ARBA" id="ARBA00022694"/>
    </source>
</evidence>
<feature type="domain" description="TRUD" evidence="4">
    <location>
        <begin position="122"/>
        <end position="258"/>
    </location>
</feature>
<keyword evidence="3" id="KW-0413">Isomerase</keyword>
<dbReference type="InterPro" id="IPR001656">
    <property type="entry name" value="PsdUridine_synth_TruD"/>
</dbReference>
<reference evidence="5 6" key="1">
    <citation type="submission" date="2017-05" db="EMBL/GenBank/DDBJ databases">
        <authorList>
            <person name="Varghese N."/>
            <person name="Submissions S."/>
        </authorList>
    </citation>
    <scope>NUCLEOTIDE SEQUENCE [LARGE SCALE GENOMIC DNA]</scope>
    <source>
        <strain evidence="5 6">DSM 15522</strain>
    </source>
</reference>
<name>A0ABY1NN59_9BACT</name>
<dbReference type="PROSITE" id="PS50984">
    <property type="entry name" value="TRUD"/>
    <property type="match status" value="1"/>
</dbReference>
<dbReference type="PANTHER" id="PTHR47811:SF1">
    <property type="entry name" value="TRNA PSEUDOURIDINE SYNTHASE D"/>
    <property type="match status" value="1"/>
</dbReference>
<evidence type="ECO:0000313" key="6">
    <source>
        <dbReference type="Proteomes" id="UP001157911"/>
    </source>
</evidence>
<dbReference type="Proteomes" id="UP001157911">
    <property type="component" value="Unassembled WGS sequence"/>
</dbReference>
<accession>A0ABY1NN59</accession>
<dbReference type="InterPro" id="IPR050170">
    <property type="entry name" value="TruD_pseudoU_synthase"/>
</dbReference>
<dbReference type="Gene3D" id="3.30.2340.10">
    <property type="entry name" value="TruD, insertion domain"/>
    <property type="match status" value="1"/>
</dbReference>
<dbReference type="PROSITE" id="PS01268">
    <property type="entry name" value="UPF0024"/>
    <property type="match status" value="1"/>
</dbReference>
<evidence type="ECO:0000256" key="1">
    <source>
        <dbReference type="ARBA" id="ARBA00007953"/>
    </source>
</evidence>
<evidence type="ECO:0000259" key="4">
    <source>
        <dbReference type="PROSITE" id="PS50984"/>
    </source>
</evidence>